<evidence type="ECO:0000256" key="8">
    <source>
        <dbReference type="SAM" id="MobiDB-lite"/>
    </source>
</evidence>
<gene>
    <name evidence="7 11" type="primary">glnD</name>
    <name evidence="11" type="ORF">MMOR_43110</name>
</gene>
<evidence type="ECO:0000259" key="9">
    <source>
        <dbReference type="PROSITE" id="PS51671"/>
    </source>
</evidence>
<dbReference type="RefSeq" id="WP_083150000.1">
    <property type="nucleotide sequence ID" value="NZ_AP022560.1"/>
</dbReference>
<evidence type="ECO:0000256" key="7">
    <source>
        <dbReference type="HAMAP-Rule" id="MF_00277"/>
    </source>
</evidence>
<feature type="domain" description="ACT" evidence="9">
    <location>
        <begin position="627"/>
        <end position="707"/>
    </location>
</feature>
<dbReference type="CDD" id="cd00077">
    <property type="entry name" value="HDc"/>
    <property type="match status" value="1"/>
</dbReference>
<evidence type="ECO:0000256" key="4">
    <source>
        <dbReference type="ARBA" id="ARBA00022801"/>
    </source>
</evidence>
<dbReference type="Gene3D" id="1.10.3090.10">
    <property type="entry name" value="cca-adding enzyme, domain 2"/>
    <property type="match status" value="1"/>
</dbReference>
<name>A0AAD1M8C1_9MYCO</name>
<keyword evidence="1 7" id="KW-0808">Transferase</keyword>
<dbReference type="InterPro" id="IPR010043">
    <property type="entry name" value="UTase/UR"/>
</dbReference>
<dbReference type="GO" id="GO:0008773">
    <property type="term" value="F:[protein-PII] uridylyltransferase activity"/>
    <property type="evidence" value="ECO:0007669"/>
    <property type="project" value="UniProtKB-UniRule"/>
</dbReference>
<dbReference type="HAMAP" id="MF_00277">
    <property type="entry name" value="PII_uridylyl_transf"/>
    <property type="match status" value="1"/>
</dbReference>
<feature type="region of interest" description="Disordered" evidence="8">
    <location>
        <begin position="1"/>
        <end position="21"/>
    </location>
</feature>
<accession>A0AAD1M8C1</accession>
<sequence length="829" mass="89055">MTEQRQDPAAGRPRWEAPAAGSLRPATDLAAAAEQLLTNDARQLDAAALRDALLDLHEFWLNTKAAEIGITPTSGFAIVATGGLGRGELVPYSDLDLMLLHDNMPHDVVGQVAELLWYPLWDANIRIDHSVRTVPEALAVASDDISAGLAMLEARHIAGDADLSNLLIGGARRQWRTGIASRFEELVKHTRERWERSGEIAHRAEPDLKCGRGGLRDVQLLNALAIAQLADVYPSRSLASPTESLGEAHMTLLNVRTELHRVAGRGRELLLAQHADEIGAALRIGDRFDLARMLSDAARTISFYVEAGIRTAANALPRRGLSAFRRPTRRPLDEGVIEFAGEVILARDARPERDPGLILRVAAASATTGLPMASSTLARLLETAPELRTPWPRQALKDLLVMLAAGPPAVATIEALDRTGLWGRLFPEWGAVRDLPPRDVVHIWTVDRHLVETVSRASAFTTRVSRPDLLLLGALCHDIGKGRGGDHSVIGADLAVQIGTRLGLWPSDIDVLAKVVRHHLLLPHTATRRDLQDPKTIASVVDALGGDPVVLELLHVLAEADSLATGPGVWGDWKASLIGDLVRRCRLVMAGEPLPQPDPIDPRYLSLAADVGVHVELTPADSPHIYNVTMIAPDRTGLLSKAAGVLALNSLRVHSASVNGHAGSAINTFVVSPHFGSPPAAELVRQQWILALDGDLDALASLDKRDREAAQYGTARAGEVPDAVPINHVSAPPRILWSEGRAPGELVVQIRSTDRTGLLARLTAVFERDGVDISWAKVTTLGSSVVDLFGISGPALTSGDVETVRAELERDLYAVLPSPAPAKPVSEAS</sequence>
<dbReference type="Pfam" id="PF08335">
    <property type="entry name" value="GlnD_UR_UTase"/>
    <property type="match status" value="1"/>
</dbReference>
<comment type="catalytic activity">
    <reaction evidence="7">
        <text>[protein-PII]-uridylyl-L-tyrosine + H2O = [protein-PII]-L-tyrosine + UMP + H(+)</text>
        <dbReference type="Rhea" id="RHEA:48600"/>
        <dbReference type="Rhea" id="RHEA-COMP:12147"/>
        <dbReference type="Rhea" id="RHEA-COMP:12148"/>
        <dbReference type="ChEBI" id="CHEBI:15377"/>
        <dbReference type="ChEBI" id="CHEBI:15378"/>
        <dbReference type="ChEBI" id="CHEBI:46858"/>
        <dbReference type="ChEBI" id="CHEBI:57865"/>
        <dbReference type="ChEBI" id="CHEBI:90602"/>
    </reaction>
</comment>
<dbReference type="GO" id="GO:0008081">
    <property type="term" value="F:phosphoric diester hydrolase activity"/>
    <property type="evidence" value="ECO:0007669"/>
    <property type="project" value="UniProtKB-UniRule"/>
</dbReference>
<evidence type="ECO:0000256" key="1">
    <source>
        <dbReference type="ARBA" id="ARBA00022679"/>
    </source>
</evidence>
<keyword evidence="12" id="KW-1185">Reference proteome</keyword>
<protein>
    <recommendedName>
        <fullName evidence="7">Bifunctional uridylyltransferase/uridylyl-removing enzyme</fullName>
        <shortName evidence="7">UTase/UR</shortName>
    </recommendedName>
    <alternativeName>
        <fullName evidence="7">Bifunctional [protein-PII] modification enzyme</fullName>
    </alternativeName>
    <alternativeName>
        <fullName evidence="7">Bifunctional nitrogen sensor protein</fullName>
    </alternativeName>
    <domain>
        <recommendedName>
            <fullName evidence="7">[Protein-PII] uridylyltransferase</fullName>
            <shortName evidence="7">PII uridylyltransferase</shortName>
            <shortName evidence="7">UTase</shortName>
            <ecNumber evidence="7">2.7.7.59</ecNumber>
        </recommendedName>
    </domain>
    <domain>
        <recommendedName>
            <fullName evidence="7">[Protein-PII]-UMP uridylyl-removing enzyme</fullName>
            <shortName evidence="7">UR</shortName>
            <ecNumber evidence="7">3.1.4.-</ecNumber>
        </recommendedName>
    </domain>
</protein>
<dbReference type="InterPro" id="IPR045865">
    <property type="entry name" value="ACT-like_dom_sf"/>
</dbReference>
<evidence type="ECO:0000256" key="6">
    <source>
        <dbReference type="ARBA" id="ARBA00023268"/>
    </source>
</evidence>
<dbReference type="SUPFAM" id="SSF55021">
    <property type="entry name" value="ACT-like"/>
    <property type="match status" value="2"/>
</dbReference>
<feature type="region of interest" description="Uridylyltransferase" evidence="7">
    <location>
        <begin position="1"/>
        <end position="331"/>
    </location>
</feature>
<dbReference type="SMART" id="SM00471">
    <property type="entry name" value="HDc"/>
    <property type="match status" value="1"/>
</dbReference>
<keyword evidence="6 7" id="KW-0511">Multifunctional enzyme</keyword>
<evidence type="ECO:0000313" key="12">
    <source>
        <dbReference type="Proteomes" id="UP000466681"/>
    </source>
</evidence>
<dbReference type="EC" id="3.1.4.-" evidence="7"/>
<keyword evidence="5 7" id="KW-0460">Magnesium</keyword>
<keyword evidence="3" id="KW-0677">Repeat</keyword>
<dbReference type="PIRSF" id="PIRSF006288">
    <property type="entry name" value="PII_uridyltransf"/>
    <property type="match status" value="1"/>
</dbReference>
<evidence type="ECO:0000256" key="3">
    <source>
        <dbReference type="ARBA" id="ARBA00022737"/>
    </source>
</evidence>
<dbReference type="NCBIfam" id="TIGR01693">
    <property type="entry name" value="UTase_glnD"/>
    <property type="match status" value="1"/>
</dbReference>
<evidence type="ECO:0000256" key="5">
    <source>
        <dbReference type="ARBA" id="ARBA00022842"/>
    </source>
</evidence>
<dbReference type="InterPro" id="IPR003607">
    <property type="entry name" value="HD/PDEase_dom"/>
</dbReference>
<comment type="similarity">
    <text evidence="7">Belongs to the GlnD family.</text>
</comment>
<comment type="cofactor">
    <cofactor evidence="7">
        <name>Mg(2+)</name>
        <dbReference type="ChEBI" id="CHEBI:18420"/>
    </cofactor>
</comment>
<dbReference type="GO" id="GO:0006808">
    <property type="term" value="P:regulation of nitrogen utilization"/>
    <property type="evidence" value="ECO:0007669"/>
    <property type="project" value="UniProtKB-UniRule"/>
</dbReference>
<comment type="activity regulation">
    <text evidence="7">Uridylyltransferase (UTase) activity is inhibited by glutamine, while glutamine activates uridylyl-removing (UR) activity.</text>
</comment>
<dbReference type="PROSITE" id="PS51831">
    <property type="entry name" value="HD"/>
    <property type="match status" value="1"/>
</dbReference>
<dbReference type="NCBIfam" id="NF002895">
    <property type="entry name" value="PRK03381.1"/>
    <property type="match status" value="1"/>
</dbReference>
<dbReference type="PROSITE" id="PS51671">
    <property type="entry name" value="ACT"/>
    <property type="match status" value="2"/>
</dbReference>
<reference evidence="11 12" key="1">
    <citation type="journal article" date="2019" name="Emerg. Microbes Infect.">
        <title>Comprehensive subspecies identification of 175 nontuberculous mycobacteria species based on 7547 genomic profiles.</title>
        <authorList>
            <person name="Matsumoto Y."/>
            <person name="Kinjo T."/>
            <person name="Motooka D."/>
            <person name="Nabeya D."/>
            <person name="Jung N."/>
            <person name="Uechi K."/>
            <person name="Horii T."/>
            <person name="Iida T."/>
            <person name="Fujita J."/>
            <person name="Nakamura S."/>
        </authorList>
    </citation>
    <scope>NUCLEOTIDE SEQUENCE [LARGE SCALE GENOMIC DNA]</scope>
    <source>
        <strain evidence="11 12">JCM 6375</strain>
    </source>
</reference>
<dbReference type="PANTHER" id="PTHR47320:SF1">
    <property type="entry name" value="BIFUNCTIONAL URIDYLYLTRANSFERASE_URIDYLYL-REMOVING ENZYME"/>
    <property type="match status" value="1"/>
</dbReference>
<dbReference type="Pfam" id="PF01966">
    <property type="entry name" value="HD"/>
    <property type="match status" value="1"/>
</dbReference>
<dbReference type="KEGG" id="mmor:MMOR_43110"/>
<evidence type="ECO:0000259" key="10">
    <source>
        <dbReference type="PROSITE" id="PS51831"/>
    </source>
</evidence>
<dbReference type="CDD" id="cd05401">
    <property type="entry name" value="NT_GlnE_GlnD_like"/>
    <property type="match status" value="1"/>
</dbReference>
<dbReference type="PANTHER" id="PTHR47320">
    <property type="entry name" value="BIFUNCTIONAL URIDYLYLTRANSFERASE/URIDYLYL-REMOVING ENZYME"/>
    <property type="match status" value="1"/>
</dbReference>
<dbReference type="SUPFAM" id="SSF81301">
    <property type="entry name" value="Nucleotidyltransferase"/>
    <property type="match status" value="1"/>
</dbReference>
<dbReference type="InterPro" id="IPR006674">
    <property type="entry name" value="HD_domain"/>
</dbReference>
<comment type="caution">
    <text evidence="7">Lacks conserved residue(s) required for the propagation of feature annotation.</text>
</comment>
<dbReference type="Proteomes" id="UP000466681">
    <property type="component" value="Chromosome"/>
</dbReference>
<dbReference type="Gene3D" id="3.30.460.10">
    <property type="entry name" value="Beta Polymerase, domain 2"/>
    <property type="match status" value="1"/>
</dbReference>
<comment type="domain">
    <text evidence="7">Has four distinct domains: an N-terminal nucleotidyltransferase (NT) domain responsible for UTase activity, a central HD domain that encodes UR activity, and two C-terminal ACT domains that seem to have a role in glutamine sensing.</text>
</comment>
<comment type="catalytic activity">
    <reaction evidence="7">
        <text>[protein-PII]-L-tyrosine + UTP = [protein-PII]-uridylyl-L-tyrosine + diphosphate</text>
        <dbReference type="Rhea" id="RHEA:13673"/>
        <dbReference type="Rhea" id="RHEA-COMP:12147"/>
        <dbReference type="Rhea" id="RHEA-COMP:12148"/>
        <dbReference type="ChEBI" id="CHEBI:33019"/>
        <dbReference type="ChEBI" id="CHEBI:46398"/>
        <dbReference type="ChEBI" id="CHEBI:46858"/>
        <dbReference type="ChEBI" id="CHEBI:90602"/>
        <dbReference type="EC" id="2.7.7.59"/>
    </reaction>
</comment>
<proteinExistence type="inferred from homology"/>
<dbReference type="EMBL" id="AP022560">
    <property type="protein sequence ID" value="BBX03375.1"/>
    <property type="molecule type" value="Genomic_DNA"/>
</dbReference>
<dbReference type="SUPFAM" id="SSF81891">
    <property type="entry name" value="Poly A polymerase C-terminal region-like"/>
    <property type="match status" value="1"/>
</dbReference>
<dbReference type="EC" id="2.7.7.59" evidence="7"/>
<feature type="domain" description="ACT" evidence="9">
    <location>
        <begin position="747"/>
        <end position="822"/>
    </location>
</feature>
<organism evidence="11 12">
    <name type="scientific">Mycolicibacterium moriokaense</name>
    <dbReference type="NCBI Taxonomy" id="39691"/>
    <lineage>
        <taxon>Bacteria</taxon>
        <taxon>Bacillati</taxon>
        <taxon>Actinomycetota</taxon>
        <taxon>Actinomycetes</taxon>
        <taxon>Mycobacteriales</taxon>
        <taxon>Mycobacteriaceae</taxon>
        <taxon>Mycolicibacterium</taxon>
    </lineage>
</organism>
<feature type="domain" description="HD" evidence="10">
    <location>
        <begin position="446"/>
        <end position="547"/>
    </location>
</feature>
<keyword evidence="2 7" id="KW-0548">Nucleotidyltransferase</keyword>
<dbReference type="InterPro" id="IPR013546">
    <property type="entry name" value="PII_UdlTrfase/GS_AdlTrfase"/>
</dbReference>
<dbReference type="AlphaFoldDB" id="A0AAD1M8C1"/>
<keyword evidence="4 7" id="KW-0378">Hydrolase</keyword>
<evidence type="ECO:0000313" key="11">
    <source>
        <dbReference type="EMBL" id="BBX03375.1"/>
    </source>
</evidence>
<dbReference type="InterPro" id="IPR043519">
    <property type="entry name" value="NT_sf"/>
</dbReference>
<evidence type="ECO:0000256" key="2">
    <source>
        <dbReference type="ARBA" id="ARBA00022695"/>
    </source>
</evidence>
<dbReference type="InterPro" id="IPR002912">
    <property type="entry name" value="ACT_dom"/>
</dbReference>
<comment type="function">
    <text evidence="7">Modifies, by uridylylation and deuridylylation, the PII regulatory proteins (GlnB and homologs), in response to the nitrogen status of the cell that GlnD senses through the glutamine level. Under low glutamine levels, catalyzes the conversion of the PII proteins and UTP to PII-UMP and PPi, while under higher glutamine levels, GlnD hydrolyzes PII-UMP to PII and UMP (deuridylylation). Thus, controls uridylylation state and activity of the PII proteins, and plays an important role in the regulation of nitrogen metabolism.</text>
</comment>